<reference evidence="3" key="4">
    <citation type="submission" date="2017-01" db="UniProtKB">
        <authorList>
            <consortium name="EnsemblFungi"/>
        </authorList>
    </citation>
    <scope>IDENTIFICATION</scope>
    <source>
        <strain evidence="3">PH-1 / ATCC MYA-4620 / FGSC 9075 / NRRL 31084</strain>
    </source>
</reference>
<feature type="region of interest" description="Disordered" evidence="1">
    <location>
        <begin position="28"/>
        <end position="69"/>
    </location>
</feature>
<reference evidence="2 4" key="3">
    <citation type="journal article" date="2015" name="BMC Genomics">
        <title>The completed genome sequence of the pathogenic ascomycete fungus Fusarium graminearum.</title>
        <authorList>
            <person name="King R."/>
            <person name="Urban M."/>
            <person name="Hammond-Kosack M.C."/>
            <person name="Hassani-Pak K."/>
            <person name="Hammond-Kosack K.E."/>
        </authorList>
    </citation>
    <scope>NUCLEOTIDE SEQUENCE [LARGE SCALE GENOMIC DNA]</scope>
    <source>
        <strain evidence="4">ATCC MYA-4620 / CBS 123657 / FGSC 9075 / NRRL 31084 / PH-1</strain>
        <strain evidence="2">PH-1</strain>
    </source>
</reference>
<dbReference type="EMBL" id="HG970335">
    <property type="protein sequence ID" value="CEF83073.1"/>
    <property type="molecule type" value="Genomic_DNA"/>
</dbReference>
<evidence type="ECO:0000256" key="1">
    <source>
        <dbReference type="SAM" id="MobiDB-lite"/>
    </source>
</evidence>
<sequence>MVSAASLCAVLARINRGINALKAVNPKTRETWSGRKRPLDASSSIASRHMIDPENPLSAENLGQAGHVD</sequence>
<reference evidence="3 4" key="2">
    <citation type="journal article" date="2010" name="Nature">
        <title>Comparative genomics reveals mobile pathogenicity chromosomes in Fusarium.</title>
        <authorList>
            <person name="Ma L.J."/>
            <person name="van der Does H.C."/>
            <person name="Borkovich K.A."/>
            <person name="Coleman J.J."/>
            <person name="Daboussi M.J."/>
            <person name="Di Pietro A."/>
            <person name="Dufresne M."/>
            <person name="Freitag M."/>
            <person name="Grabherr M."/>
            <person name="Henrissat B."/>
            <person name="Houterman P.M."/>
            <person name="Kang S."/>
            <person name="Shim W.B."/>
            <person name="Woloshuk C."/>
            <person name="Xie X."/>
            <person name="Xu J.R."/>
            <person name="Antoniw J."/>
            <person name="Baker S.E."/>
            <person name="Bluhm B.H."/>
            <person name="Breakspear A."/>
            <person name="Brown D.W."/>
            <person name="Butchko R.A."/>
            <person name="Chapman S."/>
            <person name="Coulson R."/>
            <person name="Coutinho P.M."/>
            <person name="Danchin E.G."/>
            <person name="Diener A."/>
            <person name="Gale L.R."/>
            <person name="Gardiner D.M."/>
            <person name="Goff S."/>
            <person name="Hammond-Kosack K.E."/>
            <person name="Hilburn K."/>
            <person name="Hua-Van A."/>
            <person name="Jonkers W."/>
            <person name="Kazan K."/>
            <person name="Kodira C.D."/>
            <person name="Koehrsen M."/>
            <person name="Kumar L."/>
            <person name="Lee Y.H."/>
            <person name="Li L."/>
            <person name="Manners J.M."/>
            <person name="Miranda-Saavedra D."/>
            <person name="Mukherjee M."/>
            <person name="Park G."/>
            <person name="Park J."/>
            <person name="Park S.Y."/>
            <person name="Proctor R.H."/>
            <person name="Regev A."/>
            <person name="Ruiz-Roldan M.C."/>
            <person name="Sain D."/>
            <person name="Sakthikumar S."/>
            <person name="Sykes S."/>
            <person name="Schwartz D.C."/>
            <person name="Turgeon B.G."/>
            <person name="Wapinski I."/>
            <person name="Yoder O."/>
            <person name="Young S."/>
            <person name="Zeng Q."/>
            <person name="Zhou S."/>
            <person name="Galagan J."/>
            <person name="Cuomo C.A."/>
            <person name="Kistler H.C."/>
            <person name="Rep M."/>
        </authorList>
    </citation>
    <scope>GENOME REANNOTATION</scope>
    <source>
        <strain evidence="4">ATCC MYA-4620 / CBS 123657 / FGSC 9075 / NRRL 31084 / PH-1</strain>
        <strain evidence="3">PH-1 / ATCC MYA-4620 / FGSC 9075 / NRRL 31084</strain>
    </source>
</reference>
<evidence type="ECO:0000313" key="3">
    <source>
        <dbReference type="EnsemblFungi" id="CEF83073"/>
    </source>
</evidence>
<gene>
    <name evidence="2" type="ORF">FGRAMPH1_01T27041</name>
</gene>
<reference evidence="3 4" key="1">
    <citation type="journal article" date="2007" name="Science">
        <title>The Fusarium graminearum genome reveals a link between localized polymorphism and pathogen specialization.</title>
        <authorList>
            <person name="Cuomo C.A."/>
            <person name="Gueldener U."/>
            <person name="Xu J.-R."/>
            <person name="Trail F."/>
            <person name="Turgeon B.G."/>
            <person name="Di Pietro A."/>
            <person name="Walton J.D."/>
            <person name="Ma L.-J."/>
            <person name="Baker S.E."/>
            <person name="Rep M."/>
            <person name="Adam G."/>
            <person name="Antoniw J."/>
            <person name="Baldwin T."/>
            <person name="Calvo S.E."/>
            <person name="Chang Y.-L."/>
            <person name="DeCaprio D."/>
            <person name="Gale L.R."/>
            <person name="Gnerre S."/>
            <person name="Goswami R.S."/>
            <person name="Hammond-Kosack K."/>
            <person name="Harris L.J."/>
            <person name="Hilburn K."/>
            <person name="Kennell J.C."/>
            <person name="Kroken S."/>
            <person name="Magnuson J.K."/>
            <person name="Mannhaupt G."/>
            <person name="Mauceli E.W."/>
            <person name="Mewes H.-W."/>
            <person name="Mitterbauer R."/>
            <person name="Muehlbauer G."/>
            <person name="Muensterkoetter M."/>
            <person name="Nelson D."/>
            <person name="O'Donnell K."/>
            <person name="Ouellet T."/>
            <person name="Qi W."/>
            <person name="Quesneville H."/>
            <person name="Roncero M.I.G."/>
            <person name="Seong K.-Y."/>
            <person name="Tetko I.V."/>
            <person name="Urban M."/>
            <person name="Waalwijk C."/>
            <person name="Ward T.J."/>
            <person name="Yao J."/>
            <person name="Birren B.W."/>
            <person name="Kistler H.C."/>
        </authorList>
    </citation>
    <scope>NUCLEOTIDE SEQUENCE [LARGE SCALE GENOMIC DNA]</scope>
    <source>
        <strain evidence="4">ATCC MYA-4620 / CBS 123657 / FGSC 9075 / NRRL 31084 / PH-1</strain>
        <strain evidence="3">PH-1 / ATCC MYA-4620 / FGSC 9075 / NRRL 31084</strain>
    </source>
</reference>
<dbReference type="AlphaFoldDB" id="A0A098DQC8"/>
<feature type="compositionally biased region" description="Basic and acidic residues" evidence="1">
    <location>
        <begin position="28"/>
        <end position="39"/>
    </location>
</feature>
<keyword evidence="4" id="KW-1185">Reference proteome</keyword>
<dbReference type="Proteomes" id="UP000070720">
    <property type="component" value="Chromosome 4"/>
</dbReference>
<evidence type="ECO:0000313" key="2">
    <source>
        <dbReference type="EMBL" id="CEF83073.1"/>
    </source>
</evidence>
<evidence type="ECO:0000313" key="4">
    <source>
        <dbReference type="Proteomes" id="UP000070720"/>
    </source>
</evidence>
<accession>A0A098DQC8</accession>
<dbReference type="VEuPathDB" id="FungiDB:FGRAMPH1_01G27041"/>
<name>A0A098DQC8_GIBZE</name>
<organism evidence="2 4">
    <name type="scientific">Gibberella zeae (strain ATCC MYA-4620 / CBS 123657 / FGSC 9075 / NRRL 31084 / PH-1)</name>
    <name type="common">Wheat head blight fungus</name>
    <name type="synonym">Fusarium graminearum</name>
    <dbReference type="NCBI Taxonomy" id="229533"/>
    <lineage>
        <taxon>Eukaryota</taxon>
        <taxon>Fungi</taxon>
        <taxon>Dikarya</taxon>
        <taxon>Ascomycota</taxon>
        <taxon>Pezizomycotina</taxon>
        <taxon>Sordariomycetes</taxon>
        <taxon>Hypocreomycetidae</taxon>
        <taxon>Hypocreales</taxon>
        <taxon>Nectriaceae</taxon>
        <taxon>Fusarium</taxon>
    </lineage>
</organism>
<dbReference type="InParanoid" id="A0A098DQC8"/>
<dbReference type="EnsemblFungi" id="CEF83073">
    <property type="protein sequence ID" value="CEF83073"/>
    <property type="gene ID" value="FGRRES_20389"/>
</dbReference>
<accession>A0A0E0S9G0</accession>
<proteinExistence type="predicted"/>
<protein>
    <submittedName>
        <fullName evidence="2">Chromosome 4, complete genome</fullName>
    </submittedName>
</protein>